<accession>A0A6A0A3W6</accession>
<evidence type="ECO:0000313" key="3">
    <source>
        <dbReference type="Proteomes" id="UP000485058"/>
    </source>
</evidence>
<dbReference type="InterPro" id="IPR013869">
    <property type="entry name" value="DUF1757"/>
</dbReference>
<feature type="transmembrane region" description="Helical" evidence="1">
    <location>
        <begin position="51"/>
        <end position="74"/>
    </location>
</feature>
<keyword evidence="1" id="KW-0472">Membrane</keyword>
<dbReference type="Pfam" id="PF08560">
    <property type="entry name" value="DUF1757"/>
    <property type="match status" value="1"/>
</dbReference>
<feature type="non-terminal residue" evidence="2">
    <location>
        <position position="150"/>
    </location>
</feature>
<evidence type="ECO:0000256" key="1">
    <source>
        <dbReference type="SAM" id="Phobius"/>
    </source>
</evidence>
<comment type="caution">
    <text evidence="2">The sequence shown here is derived from an EMBL/GenBank/DDBJ whole genome shotgun (WGS) entry which is preliminary data.</text>
</comment>
<dbReference type="EMBL" id="BLLF01003496">
    <property type="protein sequence ID" value="GFH27496.1"/>
    <property type="molecule type" value="Genomic_DNA"/>
</dbReference>
<sequence>MASDEFDTSSLSTPSLAAYLGWHILKKGFQAGGILAVPLAPLVQYVRQRKLVVGAVLTTAGVTVAGATALTAALGAARFTQLDRDGFADRCYRLYFNEGQRRCLGLASPAKGPGRRSNGSGCGVGLLQCVRSLAEALVASVAPCGIEALN</sequence>
<protein>
    <submittedName>
        <fullName evidence="2">Uncharacterized protein</fullName>
    </submittedName>
</protein>
<keyword evidence="3" id="KW-1185">Reference proteome</keyword>
<proteinExistence type="predicted"/>
<name>A0A6A0A3W6_HAELA</name>
<feature type="non-terminal residue" evidence="2">
    <location>
        <position position="1"/>
    </location>
</feature>
<reference evidence="2 3" key="1">
    <citation type="submission" date="2020-02" db="EMBL/GenBank/DDBJ databases">
        <title>Draft genome sequence of Haematococcus lacustris strain NIES-144.</title>
        <authorList>
            <person name="Morimoto D."/>
            <person name="Nakagawa S."/>
            <person name="Yoshida T."/>
            <person name="Sawayama S."/>
        </authorList>
    </citation>
    <scope>NUCLEOTIDE SEQUENCE [LARGE SCALE GENOMIC DNA]</scope>
    <source>
        <strain evidence="2 3">NIES-144</strain>
    </source>
</reference>
<keyword evidence="1" id="KW-0812">Transmembrane</keyword>
<dbReference type="Proteomes" id="UP000485058">
    <property type="component" value="Unassembled WGS sequence"/>
</dbReference>
<evidence type="ECO:0000313" key="2">
    <source>
        <dbReference type="EMBL" id="GFH27496.1"/>
    </source>
</evidence>
<dbReference type="AlphaFoldDB" id="A0A6A0A3W6"/>
<keyword evidence="1" id="KW-1133">Transmembrane helix</keyword>
<gene>
    <name evidence="2" type="ORF">HaLaN_25826</name>
</gene>
<organism evidence="2 3">
    <name type="scientific">Haematococcus lacustris</name>
    <name type="common">Green alga</name>
    <name type="synonym">Haematococcus pluvialis</name>
    <dbReference type="NCBI Taxonomy" id="44745"/>
    <lineage>
        <taxon>Eukaryota</taxon>
        <taxon>Viridiplantae</taxon>
        <taxon>Chlorophyta</taxon>
        <taxon>core chlorophytes</taxon>
        <taxon>Chlorophyceae</taxon>
        <taxon>CS clade</taxon>
        <taxon>Chlamydomonadales</taxon>
        <taxon>Haematococcaceae</taxon>
        <taxon>Haematococcus</taxon>
    </lineage>
</organism>